<dbReference type="EMBL" id="BSFH01000097">
    <property type="protein sequence ID" value="GLK65992.1"/>
    <property type="molecule type" value="Genomic_DNA"/>
</dbReference>
<dbReference type="Proteomes" id="UP001143349">
    <property type="component" value="Unassembled WGS sequence"/>
</dbReference>
<dbReference type="SUPFAM" id="SSF89872">
    <property type="entry name" value="Inhibitor of vertebrate lysozyme, Ivy"/>
    <property type="match status" value="1"/>
</dbReference>
<dbReference type="RefSeq" id="WP_271180298.1">
    <property type="nucleotide sequence ID" value="NZ_BSFH01000097.1"/>
</dbReference>
<protein>
    <recommendedName>
        <fullName evidence="4">C-lysozyme inhibitor</fullName>
    </recommendedName>
</protein>
<proteinExistence type="predicted"/>
<feature type="chain" id="PRO_5041980607" description="C-lysozyme inhibitor" evidence="1">
    <location>
        <begin position="27"/>
        <end position="175"/>
    </location>
</feature>
<evidence type="ECO:0000313" key="2">
    <source>
        <dbReference type="EMBL" id="GLK65992.1"/>
    </source>
</evidence>
<reference evidence="2" key="2">
    <citation type="submission" date="2023-01" db="EMBL/GenBank/DDBJ databases">
        <authorList>
            <person name="Sun Q."/>
            <person name="Evtushenko L."/>
        </authorList>
    </citation>
    <scope>NUCLEOTIDE SEQUENCE</scope>
    <source>
        <strain evidence="2">VKM B-2222</strain>
    </source>
</reference>
<accession>A0AAD3P1Q1</accession>
<dbReference type="InterPro" id="IPR036501">
    <property type="entry name" value="Inhibitor_vert_lysozyme_sf"/>
</dbReference>
<organism evidence="2 3">
    <name type="scientific">Paracoccus kondratievae</name>
    <dbReference type="NCBI Taxonomy" id="135740"/>
    <lineage>
        <taxon>Bacteria</taxon>
        <taxon>Pseudomonadati</taxon>
        <taxon>Pseudomonadota</taxon>
        <taxon>Alphaproteobacteria</taxon>
        <taxon>Rhodobacterales</taxon>
        <taxon>Paracoccaceae</taxon>
        <taxon>Paracoccus</taxon>
    </lineage>
</organism>
<evidence type="ECO:0008006" key="4">
    <source>
        <dbReference type="Google" id="ProtNLM"/>
    </source>
</evidence>
<feature type="signal peptide" evidence="1">
    <location>
        <begin position="1"/>
        <end position="26"/>
    </location>
</feature>
<comment type="caution">
    <text evidence="2">The sequence shown here is derived from an EMBL/GenBank/DDBJ whole genome shotgun (WGS) entry which is preliminary data.</text>
</comment>
<gene>
    <name evidence="2" type="ORF">GCM10017635_34690</name>
</gene>
<name>A0AAD3P1Q1_9RHOB</name>
<dbReference type="Gene3D" id="3.40.1420.10">
    <property type="entry name" value="Inhibitor of vertebrate lysozyme"/>
    <property type="match status" value="1"/>
</dbReference>
<keyword evidence="3" id="KW-1185">Reference proteome</keyword>
<dbReference type="AlphaFoldDB" id="A0AAD3P1Q1"/>
<evidence type="ECO:0000313" key="3">
    <source>
        <dbReference type="Proteomes" id="UP001143349"/>
    </source>
</evidence>
<keyword evidence="1" id="KW-0732">Signal</keyword>
<sequence>MTIRRMTPALTFATVLSITLGLQAFAQEAAEQPAPEPAPAVAATESAGPTLADLGKDEAFTAAFQKMAEGNQIPEWLSKGAVVTPTQKVSFGGKEYLAMTGCQQHDCGTNRIAVLYAPDSGTAYGVLAVRDGESAELLTWLGLGGGPETIDGRTILYAALTGSLANHPEAFNYPE</sequence>
<reference evidence="2" key="1">
    <citation type="journal article" date="2014" name="Int. J. Syst. Evol. Microbiol.">
        <title>Complete genome sequence of Corynebacterium casei LMG S-19264T (=DSM 44701T), isolated from a smear-ripened cheese.</title>
        <authorList>
            <consortium name="US DOE Joint Genome Institute (JGI-PGF)"/>
            <person name="Walter F."/>
            <person name="Albersmeier A."/>
            <person name="Kalinowski J."/>
            <person name="Ruckert C."/>
        </authorList>
    </citation>
    <scope>NUCLEOTIDE SEQUENCE</scope>
    <source>
        <strain evidence="2">VKM B-2222</strain>
    </source>
</reference>
<evidence type="ECO:0000256" key="1">
    <source>
        <dbReference type="SAM" id="SignalP"/>
    </source>
</evidence>
<dbReference type="Pfam" id="PF08816">
    <property type="entry name" value="Ivy"/>
    <property type="match status" value="1"/>
</dbReference>